<evidence type="ECO:0000313" key="3">
    <source>
        <dbReference type="Proteomes" id="UP000291613"/>
    </source>
</evidence>
<dbReference type="InterPro" id="IPR007047">
    <property type="entry name" value="Flp_Fap"/>
</dbReference>
<organism evidence="2 3">
    <name type="scientific">Hansschlegelia quercus</name>
    <dbReference type="NCBI Taxonomy" id="2528245"/>
    <lineage>
        <taxon>Bacteria</taxon>
        <taxon>Pseudomonadati</taxon>
        <taxon>Pseudomonadota</taxon>
        <taxon>Alphaproteobacteria</taxon>
        <taxon>Hyphomicrobiales</taxon>
        <taxon>Methylopilaceae</taxon>
        <taxon>Hansschlegelia</taxon>
    </lineage>
</organism>
<dbReference type="EMBL" id="SIUB01000003">
    <property type="protein sequence ID" value="TBN53975.1"/>
    <property type="molecule type" value="Genomic_DNA"/>
</dbReference>
<keyword evidence="3" id="KW-1185">Reference proteome</keyword>
<evidence type="ECO:0000256" key="1">
    <source>
        <dbReference type="SAM" id="Phobius"/>
    </source>
</evidence>
<dbReference type="Proteomes" id="UP000291613">
    <property type="component" value="Unassembled WGS sequence"/>
</dbReference>
<accession>A0A4Q9GLN6</accession>
<feature type="transmembrane region" description="Helical" evidence="1">
    <location>
        <begin position="21"/>
        <end position="42"/>
    </location>
</feature>
<proteinExistence type="predicted"/>
<keyword evidence="1" id="KW-0812">Transmembrane</keyword>
<comment type="caution">
    <text evidence="2">The sequence shown here is derived from an EMBL/GenBank/DDBJ whole genome shotgun (WGS) entry which is preliminary data.</text>
</comment>
<sequence>MTTKPERTGLIRRLLREDSGATAIEYAMIAVGISVAASALIFSAGTSLNVNFYQKVLAAF</sequence>
<evidence type="ECO:0000313" key="2">
    <source>
        <dbReference type="EMBL" id="TBN53975.1"/>
    </source>
</evidence>
<keyword evidence="1" id="KW-1133">Transmembrane helix</keyword>
<gene>
    <name evidence="2" type="ORF">EYR15_09360</name>
</gene>
<reference evidence="2 3" key="1">
    <citation type="submission" date="2019-02" db="EMBL/GenBank/DDBJ databases">
        <title>Hansschlegelia quercus sp. nov., a novel methylotrophic bacterium from buds of oak (Quercus robur L.).</title>
        <authorList>
            <person name="Agafonova N.V."/>
            <person name="Kaparullina E.N."/>
            <person name="Grouzdev D.S."/>
            <person name="Doronina N.V."/>
        </authorList>
    </citation>
    <scope>NUCLEOTIDE SEQUENCE [LARGE SCALE GENOMIC DNA]</scope>
    <source>
        <strain evidence="2 3">Dub</strain>
    </source>
</reference>
<keyword evidence="1" id="KW-0472">Membrane</keyword>
<dbReference type="AlphaFoldDB" id="A0A4Q9GLN6"/>
<dbReference type="RefSeq" id="WP_131003245.1">
    <property type="nucleotide sequence ID" value="NZ_JBHSZR010000003.1"/>
</dbReference>
<dbReference type="Pfam" id="PF04964">
    <property type="entry name" value="Flp_Fap"/>
    <property type="match status" value="1"/>
</dbReference>
<protein>
    <submittedName>
        <fullName evidence="2">Flp family type IVb pilin</fullName>
    </submittedName>
</protein>
<name>A0A4Q9GLN6_9HYPH</name>
<dbReference type="OrthoDB" id="5325135at2"/>